<dbReference type="SMART" id="SM00382">
    <property type="entry name" value="AAA"/>
    <property type="match status" value="1"/>
</dbReference>
<feature type="transmembrane region" description="Helical" evidence="7">
    <location>
        <begin position="49"/>
        <end position="74"/>
    </location>
</feature>
<dbReference type="PROSITE" id="PS50929">
    <property type="entry name" value="ABC_TM1F"/>
    <property type="match status" value="1"/>
</dbReference>
<dbReference type="InterPro" id="IPR036640">
    <property type="entry name" value="ABC1_TM_sf"/>
</dbReference>
<dbReference type="InterPro" id="IPR003439">
    <property type="entry name" value="ABC_transporter-like_ATP-bd"/>
</dbReference>
<protein>
    <submittedName>
        <fullName evidence="10">ABC transporter ATP-binding protein</fullName>
    </submittedName>
</protein>
<keyword evidence="6 7" id="KW-0472">Membrane</keyword>
<comment type="subcellular location">
    <subcellularLocation>
        <location evidence="1">Cell membrane</location>
        <topology evidence="1">Multi-pass membrane protein</topology>
    </subcellularLocation>
</comment>
<dbReference type="SUPFAM" id="SSF52540">
    <property type="entry name" value="P-loop containing nucleoside triphosphate hydrolases"/>
    <property type="match status" value="1"/>
</dbReference>
<dbReference type="Proteomes" id="UP000256971">
    <property type="component" value="Chromosome"/>
</dbReference>
<feature type="transmembrane region" description="Helical" evidence="7">
    <location>
        <begin position="227"/>
        <end position="257"/>
    </location>
</feature>
<evidence type="ECO:0000256" key="5">
    <source>
        <dbReference type="ARBA" id="ARBA00022989"/>
    </source>
</evidence>
<keyword evidence="3" id="KW-0547">Nucleotide-binding</keyword>
<evidence type="ECO:0000313" key="11">
    <source>
        <dbReference type="Proteomes" id="UP000256971"/>
    </source>
</evidence>
<evidence type="ECO:0000256" key="2">
    <source>
        <dbReference type="ARBA" id="ARBA00022692"/>
    </source>
</evidence>
<keyword evidence="5 7" id="KW-1133">Transmembrane helix</keyword>
<dbReference type="InterPro" id="IPR039421">
    <property type="entry name" value="Type_1_exporter"/>
</dbReference>
<evidence type="ECO:0000256" key="3">
    <source>
        <dbReference type="ARBA" id="ARBA00022741"/>
    </source>
</evidence>
<gene>
    <name evidence="10" type="ORF">DY252_05015</name>
</gene>
<dbReference type="InterPro" id="IPR011527">
    <property type="entry name" value="ABC1_TM_dom"/>
</dbReference>
<dbReference type="EMBL" id="CP031555">
    <property type="protein sequence ID" value="AXO16724.1"/>
    <property type="molecule type" value="Genomic_DNA"/>
</dbReference>
<evidence type="ECO:0000256" key="1">
    <source>
        <dbReference type="ARBA" id="ARBA00004651"/>
    </source>
</evidence>
<evidence type="ECO:0000256" key="6">
    <source>
        <dbReference type="ARBA" id="ARBA00023136"/>
    </source>
</evidence>
<keyword evidence="4 10" id="KW-0067">ATP-binding</keyword>
<evidence type="ECO:0000256" key="7">
    <source>
        <dbReference type="SAM" id="Phobius"/>
    </source>
</evidence>
<keyword evidence="11" id="KW-1185">Reference proteome</keyword>
<dbReference type="Pfam" id="PF00005">
    <property type="entry name" value="ABC_tran"/>
    <property type="match status" value="1"/>
</dbReference>
<accession>A0ABN5NLS6</accession>
<name>A0ABN5NLS6_9PROT</name>
<dbReference type="GO" id="GO:0005524">
    <property type="term" value="F:ATP binding"/>
    <property type="evidence" value="ECO:0007669"/>
    <property type="project" value="UniProtKB-KW"/>
</dbReference>
<evidence type="ECO:0000259" key="9">
    <source>
        <dbReference type="PROSITE" id="PS50929"/>
    </source>
</evidence>
<sequence>MLLGTVSEVVSLGMVLPFLGALTAPDEVFSHALMQPLINLLDLNSSAELVLPLSILFALAAIISGLIRLALLWVQTHLGNAIGNDLGSAAYRKTLYQPYAVHSARNSSQIIAVLMTKINTVVYFVIIPFLTLISASIIVATVVGFMFFVDPQMTTVALLSFGLIYFAVAYFTKKHLASNSQLVTLRQNEVAQVVQEGLGGIRDVIIDGLQETYFRIYRRVDWQMRRALSIIAILGGAPRPVIEAFGMVLIAILAYILTQREEGLAAALPVLGTLALAAQRLLPLVQQGYASWASMAGGKASLVDVLELLEQEAPPPSAQIRHEPLLFNDRIQVSDLTFSYHPQEGKPVLQKLDLTIERGARVGFIGETGSGKSTLLDLIMGLLFASSGEISIDNTALDLKTQRSWQARIAHVPQSIFLTDGSIAENIAFGVRKEHIDWTRLKVAAEKAQISGAIEALNDGYDTFVGERGIRLSGGQRQRIGIARALYKKADVLVLDEATSALDVETEAAVMKSFEDMDETLTILMVAHRVSTLKNCDYIVELKSGRVSRVGNFQEIIGG</sequence>
<dbReference type="Gene3D" id="3.40.50.300">
    <property type="entry name" value="P-loop containing nucleotide triphosphate hydrolases"/>
    <property type="match status" value="1"/>
</dbReference>
<feature type="transmembrane region" description="Helical" evidence="7">
    <location>
        <begin position="121"/>
        <end position="147"/>
    </location>
</feature>
<dbReference type="InterPro" id="IPR027417">
    <property type="entry name" value="P-loop_NTPase"/>
</dbReference>
<organism evidence="10 11">
    <name type="scientific">Thalassospira indica</name>
    <dbReference type="NCBI Taxonomy" id="1891279"/>
    <lineage>
        <taxon>Bacteria</taxon>
        <taxon>Pseudomonadati</taxon>
        <taxon>Pseudomonadota</taxon>
        <taxon>Alphaproteobacteria</taxon>
        <taxon>Rhodospirillales</taxon>
        <taxon>Thalassospiraceae</taxon>
        <taxon>Thalassospira</taxon>
    </lineage>
</organism>
<reference evidence="10 11" key="1">
    <citation type="submission" date="2018-08" db="EMBL/GenBank/DDBJ databases">
        <title>Complete genome sequence of type strain Thalassospira indica MCCC 1A01103T, isolated from isolated from deep seawater of the Indian Ocean.</title>
        <authorList>
            <person name="Liu Y."/>
        </authorList>
    </citation>
    <scope>NUCLEOTIDE SEQUENCE [LARGE SCALE GENOMIC DNA]</scope>
    <source>
        <strain evidence="10 11">PB8BT</strain>
    </source>
</reference>
<evidence type="ECO:0000313" key="10">
    <source>
        <dbReference type="EMBL" id="AXO16724.1"/>
    </source>
</evidence>
<feature type="domain" description="ABC transmembrane type-1" evidence="9">
    <location>
        <begin position="33"/>
        <end position="297"/>
    </location>
</feature>
<dbReference type="PROSITE" id="PS00211">
    <property type="entry name" value="ABC_TRANSPORTER_1"/>
    <property type="match status" value="1"/>
</dbReference>
<evidence type="ECO:0000259" key="8">
    <source>
        <dbReference type="PROSITE" id="PS50893"/>
    </source>
</evidence>
<dbReference type="PROSITE" id="PS50893">
    <property type="entry name" value="ABC_TRANSPORTER_2"/>
    <property type="match status" value="1"/>
</dbReference>
<proteinExistence type="predicted"/>
<dbReference type="InterPro" id="IPR003593">
    <property type="entry name" value="AAA+_ATPase"/>
</dbReference>
<dbReference type="SUPFAM" id="SSF90123">
    <property type="entry name" value="ABC transporter transmembrane region"/>
    <property type="match status" value="1"/>
</dbReference>
<feature type="transmembrane region" description="Helical" evidence="7">
    <location>
        <begin position="153"/>
        <end position="172"/>
    </location>
</feature>
<keyword evidence="2 7" id="KW-0812">Transmembrane</keyword>
<dbReference type="InterPro" id="IPR017871">
    <property type="entry name" value="ABC_transporter-like_CS"/>
</dbReference>
<dbReference type="Pfam" id="PF00664">
    <property type="entry name" value="ABC_membrane"/>
    <property type="match status" value="1"/>
</dbReference>
<dbReference type="Gene3D" id="1.20.1560.10">
    <property type="entry name" value="ABC transporter type 1, transmembrane domain"/>
    <property type="match status" value="1"/>
</dbReference>
<evidence type="ECO:0000256" key="4">
    <source>
        <dbReference type="ARBA" id="ARBA00022840"/>
    </source>
</evidence>
<dbReference type="PANTHER" id="PTHR24221">
    <property type="entry name" value="ATP-BINDING CASSETTE SUB-FAMILY B"/>
    <property type="match status" value="1"/>
</dbReference>
<dbReference type="PANTHER" id="PTHR24221:SF654">
    <property type="entry name" value="ATP-BINDING CASSETTE SUB-FAMILY B MEMBER 6"/>
    <property type="match status" value="1"/>
</dbReference>
<feature type="domain" description="ABC transporter" evidence="8">
    <location>
        <begin position="331"/>
        <end position="559"/>
    </location>
</feature>